<sequence>MEVIDKVRAKRKVVRSASTKFVNKVKSFLEDFDSQNETNQEQLFEYLLNLDAKQIKLQTLNKEVEDLLSDEELFKAEIEGSLEYQEDINELHVFSDASPKSFGAVAYLRYKISDNNFNTRFVISKSRVAPIKKITLPRLELIGAVVAARLVKHLKRIFKDINRIVLWSDSTIVLYWIKGSASKFKPFVSNRISEIQEDTDPVSWRHCSGKQNPADLLTRGITSRELINQEKWWHGPEWLKDSENLWPNLEGFESIDSETVELKSSLIVNLTITREKIIDPDKYSSLLKLLRVTAYIFRFVNALRRKDFEKGPLASEELFNTEIFWVKVTQNDFYSSEITCLKSDKPLQKDSKLLCLNPFLDDNGVLRVTGRLGKNTSLSANEKHPIILPSKSRQKEIYIRKYSENLVLRNYRYI</sequence>
<keyword evidence="3" id="KW-1185">Reference proteome</keyword>
<proteinExistence type="predicted"/>
<evidence type="ECO:0000313" key="3">
    <source>
        <dbReference type="Proteomes" id="UP000887116"/>
    </source>
</evidence>
<dbReference type="InterPro" id="IPR008042">
    <property type="entry name" value="Retrotrans_Pao"/>
</dbReference>
<accession>A0A8X6I3P3</accession>
<dbReference type="AlphaFoldDB" id="A0A8X6I3P3"/>
<organism evidence="2 3">
    <name type="scientific">Trichonephila clavata</name>
    <name type="common">Joro spider</name>
    <name type="synonym">Nephila clavata</name>
    <dbReference type="NCBI Taxonomy" id="2740835"/>
    <lineage>
        <taxon>Eukaryota</taxon>
        <taxon>Metazoa</taxon>
        <taxon>Ecdysozoa</taxon>
        <taxon>Arthropoda</taxon>
        <taxon>Chelicerata</taxon>
        <taxon>Arachnida</taxon>
        <taxon>Araneae</taxon>
        <taxon>Araneomorphae</taxon>
        <taxon>Entelegynae</taxon>
        <taxon>Araneoidea</taxon>
        <taxon>Nephilidae</taxon>
        <taxon>Trichonephila</taxon>
    </lineage>
</organism>
<feature type="coiled-coil region" evidence="1">
    <location>
        <begin position="50"/>
        <end position="77"/>
    </location>
</feature>
<name>A0A8X6I3P3_TRICU</name>
<comment type="caution">
    <text evidence="2">The sequence shown here is derived from an EMBL/GenBank/DDBJ whole genome shotgun (WGS) entry which is preliminary data.</text>
</comment>
<dbReference type="Proteomes" id="UP000887116">
    <property type="component" value="Unassembled WGS sequence"/>
</dbReference>
<keyword evidence="1" id="KW-0175">Coiled coil</keyword>
<gene>
    <name evidence="2" type="primary">AVEN_238288_1</name>
    <name evidence="2" type="ORF">TNCT_408191</name>
</gene>
<dbReference type="OrthoDB" id="6754071at2759"/>
<reference evidence="2" key="1">
    <citation type="submission" date="2020-07" db="EMBL/GenBank/DDBJ databases">
        <title>Multicomponent nature underlies the extraordinary mechanical properties of spider dragline silk.</title>
        <authorList>
            <person name="Kono N."/>
            <person name="Nakamura H."/>
            <person name="Mori M."/>
            <person name="Yoshida Y."/>
            <person name="Ohtoshi R."/>
            <person name="Malay A.D."/>
            <person name="Moran D.A.P."/>
            <person name="Tomita M."/>
            <person name="Numata K."/>
            <person name="Arakawa K."/>
        </authorList>
    </citation>
    <scope>NUCLEOTIDE SEQUENCE</scope>
</reference>
<evidence type="ECO:0000256" key="1">
    <source>
        <dbReference type="SAM" id="Coils"/>
    </source>
</evidence>
<evidence type="ECO:0000313" key="2">
    <source>
        <dbReference type="EMBL" id="GFR14884.1"/>
    </source>
</evidence>
<dbReference type="Pfam" id="PF05380">
    <property type="entry name" value="Peptidase_A17"/>
    <property type="match status" value="1"/>
</dbReference>
<dbReference type="PANTHER" id="PTHR47331:SF1">
    <property type="entry name" value="GAG-LIKE PROTEIN"/>
    <property type="match status" value="1"/>
</dbReference>
<dbReference type="PANTHER" id="PTHR47331">
    <property type="entry name" value="PHD-TYPE DOMAIN-CONTAINING PROTEIN"/>
    <property type="match status" value="1"/>
</dbReference>
<dbReference type="EMBL" id="BMAO01027160">
    <property type="protein sequence ID" value="GFR14884.1"/>
    <property type="molecule type" value="Genomic_DNA"/>
</dbReference>
<protein>
    <submittedName>
        <fullName evidence="2">Integrase catalytic domain-containing protein</fullName>
    </submittedName>
</protein>